<dbReference type="Pfam" id="PF12840">
    <property type="entry name" value="HTH_20"/>
    <property type="match status" value="1"/>
</dbReference>
<reference evidence="3 4" key="1">
    <citation type="submission" date="2022-06" db="EMBL/GenBank/DDBJ databases">
        <title>Paraconexibacter antarcticus.</title>
        <authorList>
            <person name="Kim C.S."/>
        </authorList>
    </citation>
    <scope>NUCLEOTIDE SEQUENCE [LARGE SCALE GENOMIC DNA]</scope>
    <source>
        <strain evidence="3 4">02-257</strain>
    </source>
</reference>
<evidence type="ECO:0000313" key="3">
    <source>
        <dbReference type="EMBL" id="UTI63932.1"/>
    </source>
</evidence>
<dbReference type="Proteomes" id="UP001056035">
    <property type="component" value="Chromosome"/>
</dbReference>
<evidence type="ECO:0000259" key="2">
    <source>
        <dbReference type="PROSITE" id="PS50987"/>
    </source>
</evidence>
<dbReference type="InterPro" id="IPR036390">
    <property type="entry name" value="WH_DNA-bd_sf"/>
</dbReference>
<dbReference type="EMBL" id="CP098502">
    <property type="protein sequence ID" value="UTI63932.1"/>
    <property type="molecule type" value="Genomic_DNA"/>
</dbReference>
<protein>
    <submittedName>
        <fullName evidence="3">Helix-turn-helix domain-containing protein</fullName>
    </submittedName>
</protein>
<dbReference type="CDD" id="cd00090">
    <property type="entry name" value="HTH_ARSR"/>
    <property type="match status" value="1"/>
</dbReference>
<gene>
    <name evidence="3" type="ORF">NBH00_21635</name>
</gene>
<dbReference type="SUPFAM" id="SSF46785">
    <property type="entry name" value="Winged helix' DNA-binding domain"/>
    <property type="match status" value="1"/>
</dbReference>
<dbReference type="Gene3D" id="1.10.10.10">
    <property type="entry name" value="Winged helix-like DNA-binding domain superfamily/Winged helix DNA-binding domain"/>
    <property type="match status" value="1"/>
</dbReference>
<feature type="compositionally biased region" description="Acidic residues" evidence="1">
    <location>
        <begin position="100"/>
        <end position="113"/>
    </location>
</feature>
<dbReference type="PROSITE" id="PS50987">
    <property type="entry name" value="HTH_ARSR_2"/>
    <property type="match status" value="1"/>
</dbReference>
<name>A0ABY5DSY2_9ACTN</name>
<feature type="domain" description="HTH arsR-type" evidence="2">
    <location>
        <begin position="1"/>
        <end position="90"/>
    </location>
</feature>
<organism evidence="3 4">
    <name type="scientific">Paraconexibacter antarcticus</name>
    <dbReference type="NCBI Taxonomy" id="2949664"/>
    <lineage>
        <taxon>Bacteria</taxon>
        <taxon>Bacillati</taxon>
        <taxon>Actinomycetota</taxon>
        <taxon>Thermoleophilia</taxon>
        <taxon>Solirubrobacterales</taxon>
        <taxon>Paraconexibacteraceae</taxon>
        <taxon>Paraconexibacter</taxon>
    </lineage>
</organism>
<dbReference type="InterPro" id="IPR001845">
    <property type="entry name" value="HTH_ArsR_DNA-bd_dom"/>
</dbReference>
<dbReference type="RefSeq" id="WP_254570648.1">
    <property type="nucleotide sequence ID" value="NZ_CP098502.1"/>
</dbReference>
<dbReference type="InterPro" id="IPR036388">
    <property type="entry name" value="WH-like_DNA-bd_sf"/>
</dbReference>
<feature type="region of interest" description="Disordered" evidence="1">
    <location>
        <begin position="90"/>
        <end position="113"/>
    </location>
</feature>
<evidence type="ECO:0000313" key="4">
    <source>
        <dbReference type="Proteomes" id="UP001056035"/>
    </source>
</evidence>
<dbReference type="SMART" id="SM00418">
    <property type="entry name" value="HTH_ARSR"/>
    <property type="match status" value="1"/>
</dbReference>
<evidence type="ECO:0000256" key="1">
    <source>
        <dbReference type="SAM" id="MobiDB-lite"/>
    </source>
</evidence>
<proteinExistence type="predicted"/>
<accession>A0ABY5DSY2</accession>
<dbReference type="InterPro" id="IPR011991">
    <property type="entry name" value="ArsR-like_HTH"/>
</dbReference>
<sequence length="113" mass="12591">MEITASRLRVLGHPVRLRIMRALDERRATVPQLATELGAPEVAVAAHVRLLHRAGILARVDGVGPPAFQLCDWPSLWMVDQLARRLREQTLTESDPATDIADDEDPDEGFTCR</sequence>
<keyword evidence="4" id="KW-1185">Reference proteome</keyword>